<comment type="caution">
    <text evidence="1">The sequence shown here is derived from an EMBL/GenBank/DDBJ whole genome shotgun (WGS) entry which is preliminary data.</text>
</comment>
<protein>
    <submittedName>
        <fullName evidence="1">Uncharacterized protein</fullName>
    </submittedName>
</protein>
<evidence type="ECO:0000313" key="2">
    <source>
        <dbReference type="Proteomes" id="UP000824540"/>
    </source>
</evidence>
<dbReference type="Proteomes" id="UP000824540">
    <property type="component" value="Unassembled WGS sequence"/>
</dbReference>
<sequence>MQGSPGECMQLLLCRGQCLGEGRSHLVGGGVGPGGGACWNRKHLRGGHVELRNALAVPPSNECPRTPAVPPPLTSVFKVYKSTEYMSYCLPSRGSLPSDGMRKC</sequence>
<dbReference type="EMBL" id="JAFBMS010000003">
    <property type="protein sequence ID" value="KAG9354201.1"/>
    <property type="molecule type" value="Genomic_DNA"/>
</dbReference>
<name>A0A8T2PSD4_9TELE</name>
<evidence type="ECO:0000313" key="1">
    <source>
        <dbReference type="EMBL" id="KAG9354201.1"/>
    </source>
</evidence>
<keyword evidence="2" id="KW-1185">Reference proteome</keyword>
<reference evidence="1" key="1">
    <citation type="thesis" date="2021" institute="BYU ScholarsArchive" country="Provo, UT, USA">
        <title>Applications of and Algorithms for Genome Assembly and Genomic Analyses with an Emphasis on Marine Teleosts.</title>
        <authorList>
            <person name="Pickett B.D."/>
        </authorList>
    </citation>
    <scope>NUCLEOTIDE SEQUENCE</scope>
    <source>
        <strain evidence="1">HI-2016</strain>
    </source>
</reference>
<dbReference type="AlphaFoldDB" id="A0A8T2PSD4"/>
<gene>
    <name evidence="1" type="ORF">JZ751_012325</name>
</gene>
<proteinExistence type="predicted"/>
<accession>A0A8T2PSD4</accession>
<organism evidence="1 2">
    <name type="scientific">Albula glossodonta</name>
    <name type="common">roundjaw bonefish</name>
    <dbReference type="NCBI Taxonomy" id="121402"/>
    <lineage>
        <taxon>Eukaryota</taxon>
        <taxon>Metazoa</taxon>
        <taxon>Chordata</taxon>
        <taxon>Craniata</taxon>
        <taxon>Vertebrata</taxon>
        <taxon>Euteleostomi</taxon>
        <taxon>Actinopterygii</taxon>
        <taxon>Neopterygii</taxon>
        <taxon>Teleostei</taxon>
        <taxon>Albuliformes</taxon>
        <taxon>Albulidae</taxon>
        <taxon>Albula</taxon>
    </lineage>
</organism>